<name>A0A2P2NCC2_RHIMU</name>
<accession>A0A2P2NCC2</accession>
<organism evidence="1">
    <name type="scientific">Rhizophora mucronata</name>
    <name type="common">Asiatic mangrove</name>
    <dbReference type="NCBI Taxonomy" id="61149"/>
    <lineage>
        <taxon>Eukaryota</taxon>
        <taxon>Viridiplantae</taxon>
        <taxon>Streptophyta</taxon>
        <taxon>Embryophyta</taxon>
        <taxon>Tracheophyta</taxon>
        <taxon>Spermatophyta</taxon>
        <taxon>Magnoliopsida</taxon>
        <taxon>eudicotyledons</taxon>
        <taxon>Gunneridae</taxon>
        <taxon>Pentapetalae</taxon>
        <taxon>rosids</taxon>
        <taxon>fabids</taxon>
        <taxon>Malpighiales</taxon>
        <taxon>Rhizophoraceae</taxon>
        <taxon>Rhizophora</taxon>
    </lineage>
</organism>
<reference evidence="1" key="1">
    <citation type="submission" date="2018-02" db="EMBL/GenBank/DDBJ databases">
        <title>Rhizophora mucronata_Transcriptome.</title>
        <authorList>
            <person name="Meera S.P."/>
            <person name="Sreeshan A."/>
            <person name="Augustine A."/>
        </authorList>
    </citation>
    <scope>NUCLEOTIDE SEQUENCE</scope>
    <source>
        <tissue evidence="1">Leaf</tissue>
    </source>
</reference>
<dbReference type="EMBL" id="GGEC01059639">
    <property type="protein sequence ID" value="MBX40123.1"/>
    <property type="molecule type" value="Transcribed_RNA"/>
</dbReference>
<protein>
    <submittedName>
        <fullName evidence="1">Uncharacterized protein</fullName>
    </submittedName>
</protein>
<evidence type="ECO:0000313" key="1">
    <source>
        <dbReference type="EMBL" id="MBX40123.1"/>
    </source>
</evidence>
<dbReference type="AlphaFoldDB" id="A0A2P2NCC2"/>
<sequence>MTGNLLISSCDVQNKMVSKVQVFTANKETD</sequence>
<proteinExistence type="predicted"/>